<sequence length="140" mass="15994">MLRYSIPLFRDVERLDDIENRLDTLYCYYCSSETSSDSDSSEPYYVTSDEPTSSEKKISKAKCVKIKSGNKKAKPRRNQRKRARAVNFIIESDKLTSNGATGFITVKNIRQDRVVGVFDYPELCDYLGVRSRKLVEGAMA</sequence>
<reference evidence="2 3" key="1">
    <citation type="submission" date="2015-10" db="EMBL/GenBank/DDBJ databases">
        <title>Genome analyses suggest a sexual origin of heterokaryosis in a supposedly ancient asexual fungus.</title>
        <authorList>
            <person name="Ropars J."/>
            <person name="Sedzielewska K."/>
            <person name="Noel J."/>
            <person name="Charron P."/>
            <person name="Farinelli L."/>
            <person name="Marton T."/>
            <person name="Kruger M."/>
            <person name="Pelin A."/>
            <person name="Brachmann A."/>
            <person name="Corradi N."/>
        </authorList>
    </citation>
    <scope>NUCLEOTIDE SEQUENCE [LARGE SCALE GENOMIC DNA]</scope>
    <source>
        <strain evidence="2 3">A4</strain>
    </source>
</reference>
<dbReference type="EMBL" id="LLXI01000257">
    <property type="protein sequence ID" value="PKY43503.1"/>
    <property type="molecule type" value="Genomic_DNA"/>
</dbReference>
<accession>A0A2I1GA52</accession>
<gene>
    <name evidence="2" type="ORF">RhiirA4_457498</name>
</gene>
<evidence type="ECO:0000313" key="3">
    <source>
        <dbReference type="Proteomes" id="UP000234323"/>
    </source>
</evidence>
<feature type="region of interest" description="Disordered" evidence="1">
    <location>
        <begin position="32"/>
        <end position="56"/>
    </location>
</feature>
<dbReference type="AlphaFoldDB" id="A0A2I1GA52"/>
<name>A0A2I1GA52_9GLOM</name>
<dbReference type="Proteomes" id="UP000234323">
    <property type="component" value="Unassembled WGS sequence"/>
</dbReference>
<evidence type="ECO:0000313" key="2">
    <source>
        <dbReference type="EMBL" id="PKY43503.1"/>
    </source>
</evidence>
<organism evidence="2 3">
    <name type="scientific">Rhizophagus irregularis</name>
    <dbReference type="NCBI Taxonomy" id="588596"/>
    <lineage>
        <taxon>Eukaryota</taxon>
        <taxon>Fungi</taxon>
        <taxon>Fungi incertae sedis</taxon>
        <taxon>Mucoromycota</taxon>
        <taxon>Glomeromycotina</taxon>
        <taxon>Glomeromycetes</taxon>
        <taxon>Glomerales</taxon>
        <taxon>Glomeraceae</taxon>
        <taxon>Rhizophagus</taxon>
    </lineage>
</organism>
<comment type="caution">
    <text evidence="2">The sequence shown here is derived from an EMBL/GenBank/DDBJ whole genome shotgun (WGS) entry which is preliminary data.</text>
</comment>
<feature type="compositionally biased region" description="Low complexity" evidence="1">
    <location>
        <begin position="32"/>
        <end position="45"/>
    </location>
</feature>
<evidence type="ECO:0000256" key="1">
    <source>
        <dbReference type="SAM" id="MobiDB-lite"/>
    </source>
</evidence>
<protein>
    <submittedName>
        <fullName evidence="2">Uncharacterized protein</fullName>
    </submittedName>
</protein>
<proteinExistence type="predicted"/>
<keyword evidence="3" id="KW-1185">Reference proteome</keyword>